<dbReference type="PANTHER" id="PTHR33336:SF1">
    <property type="entry name" value="(4S)-4-HYDROXY-5-PHOSPHONOOXYPENTANE-2,3-DIONE ISOMERASE"/>
    <property type="match status" value="1"/>
</dbReference>
<dbReference type="GO" id="GO:0004497">
    <property type="term" value="F:monooxygenase activity"/>
    <property type="evidence" value="ECO:0007669"/>
    <property type="project" value="UniProtKB-KW"/>
</dbReference>
<keyword evidence="3" id="KW-0503">Monooxygenase</keyword>
<dbReference type="InterPro" id="IPR011008">
    <property type="entry name" value="Dimeric_a/b-barrel"/>
</dbReference>
<sequence length="104" mass="11420">MLTLTVSLQVRPERHADFVAAITENARRTFADEPGCLRFDVARDRDDELHYVFHEVYVDADALEAHRAAPHFAVWRAAADRCVVPGSQVNTVGHLLVGHGGGAS</sequence>
<evidence type="ECO:0000313" key="2">
    <source>
        <dbReference type="EMBL" id="MBB2986640.1"/>
    </source>
</evidence>
<gene>
    <name evidence="3" type="ORF">DFJ68_2857</name>
    <name evidence="2" type="ORF">FHW14_001794</name>
</gene>
<dbReference type="PANTHER" id="PTHR33336">
    <property type="entry name" value="QUINOL MONOOXYGENASE YGIN-RELATED"/>
    <property type="match status" value="1"/>
</dbReference>
<dbReference type="GO" id="GO:0005829">
    <property type="term" value="C:cytosol"/>
    <property type="evidence" value="ECO:0007669"/>
    <property type="project" value="TreeGrafter"/>
</dbReference>
<protein>
    <submittedName>
        <fullName evidence="3">Quinol monooxygenase YgiN</fullName>
    </submittedName>
</protein>
<dbReference type="Pfam" id="PF03992">
    <property type="entry name" value="ABM"/>
    <property type="match status" value="1"/>
</dbReference>
<dbReference type="AlphaFoldDB" id="A0A495Y1A4"/>
<evidence type="ECO:0000313" key="5">
    <source>
        <dbReference type="Proteomes" id="UP000590811"/>
    </source>
</evidence>
<dbReference type="Proteomes" id="UP000590811">
    <property type="component" value="Unassembled WGS sequence"/>
</dbReference>
<proteinExistence type="predicted"/>
<reference evidence="3 4" key="1">
    <citation type="submission" date="2018-10" db="EMBL/GenBank/DDBJ databases">
        <title>Sequencing the genomes of 1000 actinobacteria strains.</title>
        <authorList>
            <person name="Klenk H.-P."/>
        </authorList>
    </citation>
    <scope>NUCLEOTIDE SEQUENCE [LARGE SCALE GENOMIC DNA]</scope>
    <source>
        <strain evidence="3 4">DSM 44267</strain>
    </source>
</reference>
<reference evidence="2 5" key="2">
    <citation type="submission" date="2020-08" db="EMBL/GenBank/DDBJ databases">
        <title>Genomic Encyclopedia of Type Strains, Phase IV (KMG-V): Genome sequencing to study the core and pangenomes of soil and plant-associated prokaryotes.</title>
        <authorList>
            <person name="Whitman W."/>
        </authorList>
    </citation>
    <scope>NUCLEOTIDE SEQUENCE [LARGE SCALE GENOMIC DNA]</scope>
    <source>
        <strain evidence="2 5">B3ACCR2</strain>
    </source>
</reference>
<accession>A0A495Y1A4</accession>
<dbReference type="EMBL" id="RBXT01000001">
    <property type="protein sequence ID" value="RKT79389.1"/>
    <property type="molecule type" value="Genomic_DNA"/>
</dbReference>
<dbReference type="OrthoDB" id="3695636at2"/>
<dbReference type="RefSeq" id="WP_121034226.1">
    <property type="nucleotide sequence ID" value="NZ_JACHVT010000003.1"/>
</dbReference>
<dbReference type="InterPro" id="IPR007138">
    <property type="entry name" value="ABM_dom"/>
</dbReference>
<dbReference type="Gene3D" id="3.30.70.100">
    <property type="match status" value="1"/>
</dbReference>
<evidence type="ECO:0000259" key="1">
    <source>
        <dbReference type="PROSITE" id="PS51725"/>
    </source>
</evidence>
<keyword evidence="3" id="KW-0560">Oxidoreductase</keyword>
<dbReference type="SUPFAM" id="SSF54909">
    <property type="entry name" value="Dimeric alpha+beta barrel"/>
    <property type="match status" value="1"/>
</dbReference>
<feature type="domain" description="ABM" evidence="1">
    <location>
        <begin position="2"/>
        <end position="92"/>
    </location>
</feature>
<keyword evidence="4" id="KW-1185">Reference proteome</keyword>
<dbReference type="EMBL" id="JACHVT010000003">
    <property type="protein sequence ID" value="MBB2986640.1"/>
    <property type="molecule type" value="Genomic_DNA"/>
</dbReference>
<organism evidence="3 4">
    <name type="scientific">Terracoccus luteus</name>
    <dbReference type="NCBI Taxonomy" id="53356"/>
    <lineage>
        <taxon>Bacteria</taxon>
        <taxon>Bacillati</taxon>
        <taxon>Actinomycetota</taxon>
        <taxon>Actinomycetes</taxon>
        <taxon>Micrococcales</taxon>
        <taxon>Intrasporangiaceae</taxon>
        <taxon>Terracoccus</taxon>
    </lineage>
</organism>
<dbReference type="InterPro" id="IPR050744">
    <property type="entry name" value="AI-2_Isomerase_LsrG"/>
</dbReference>
<comment type="caution">
    <text evidence="3">The sequence shown here is derived from an EMBL/GenBank/DDBJ whole genome shotgun (WGS) entry which is preliminary data.</text>
</comment>
<dbReference type="Proteomes" id="UP000278440">
    <property type="component" value="Unassembled WGS sequence"/>
</dbReference>
<dbReference type="PROSITE" id="PS51725">
    <property type="entry name" value="ABM"/>
    <property type="match status" value="1"/>
</dbReference>
<name>A0A495Y1A4_9MICO</name>
<evidence type="ECO:0000313" key="4">
    <source>
        <dbReference type="Proteomes" id="UP000278440"/>
    </source>
</evidence>
<evidence type="ECO:0000313" key="3">
    <source>
        <dbReference type="EMBL" id="RKT79389.1"/>
    </source>
</evidence>